<dbReference type="GO" id="GO:0003677">
    <property type="term" value="F:DNA binding"/>
    <property type="evidence" value="ECO:0007669"/>
    <property type="project" value="UniProtKB-KW"/>
</dbReference>
<dbReference type="Proteomes" id="UP000603545">
    <property type="component" value="Unassembled WGS sequence"/>
</dbReference>
<dbReference type="PANTHER" id="PTHR34988">
    <property type="entry name" value="PROTEIN, PUTATIVE-RELATED"/>
    <property type="match status" value="1"/>
</dbReference>
<organism evidence="2 3">
    <name type="scientific">Candidatus Desulfaltia bathyphila</name>
    <dbReference type="NCBI Taxonomy" id="2841697"/>
    <lineage>
        <taxon>Bacteria</taxon>
        <taxon>Pseudomonadati</taxon>
        <taxon>Thermodesulfobacteriota</taxon>
        <taxon>Desulfobacteria</taxon>
        <taxon>Desulfobacterales</taxon>
        <taxon>Desulfobacterales incertae sedis</taxon>
        <taxon>Candidatus Desulfaltia</taxon>
    </lineage>
</organism>
<feature type="domain" description="PPC" evidence="1">
    <location>
        <begin position="6"/>
        <end position="146"/>
    </location>
</feature>
<keyword evidence="2" id="KW-0238">DNA-binding</keyword>
<dbReference type="SUPFAM" id="SSF117856">
    <property type="entry name" value="AF0104/ALDC/Ptd012-like"/>
    <property type="match status" value="1"/>
</dbReference>
<name>A0A8J6N6G0_9BACT</name>
<comment type="caution">
    <text evidence="2">The sequence shown here is derived from an EMBL/GenBank/DDBJ whole genome shotgun (WGS) entry which is preliminary data.</text>
</comment>
<sequence>MKYSQAKQGRIFVIRLEDGDIVHEEIEMFARKESIKAAALIIIGGADKDSKLVVGPEQGRVKTIVPMEHILDDVHEVAGAGTIFPDNEGNPTLHMHMACGRKTFTTTGCIRNGVKVWHIMEVILFELTETTGIRTFESQTGFKLLN</sequence>
<evidence type="ECO:0000313" key="2">
    <source>
        <dbReference type="EMBL" id="MBC8199387.1"/>
    </source>
</evidence>
<evidence type="ECO:0000259" key="1">
    <source>
        <dbReference type="PROSITE" id="PS51742"/>
    </source>
</evidence>
<dbReference type="EMBL" id="JACNLL010000048">
    <property type="protein sequence ID" value="MBC8199387.1"/>
    <property type="molecule type" value="Genomic_DNA"/>
</dbReference>
<proteinExistence type="predicted"/>
<dbReference type="PROSITE" id="PS51742">
    <property type="entry name" value="PPC"/>
    <property type="match status" value="1"/>
</dbReference>
<gene>
    <name evidence="2" type="ORF">H8E80_04985</name>
</gene>
<accession>A0A8J6N6G0</accession>
<feature type="non-terminal residue" evidence="2">
    <location>
        <position position="146"/>
    </location>
</feature>
<dbReference type="CDD" id="cd11378">
    <property type="entry name" value="DUF296"/>
    <property type="match status" value="1"/>
</dbReference>
<dbReference type="AlphaFoldDB" id="A0A8J6N6G0"/>
<reference evidence="2 3" key="1">
    <citation type="submission" date="2020-08" db="EMBL/GenBank/DDBJ databases">
        <title>Bridging the membrane lipid divide: bacteria of the FCB group superphylum have the potential to synthesize archaeal ether lipids.</title>
        <authorList>
            <person name="Villanueva L."/>
            <person name="Von Meijenfeldt F.A.B."/>
            <person name="Westbye A.B."/>
            <person name="Yadav S."/>
            <person name="Hopmans E.C."/>
            <person name="Dutilh B.E."/>
            <person name="Sinninghe Damste J.S."/>
        </authorList>
    </citation>
    <scope>NUCLEOTIDE SEQUENCE [LARGE SCALE GENOMIC DNA]</scope>
    <source>
        <strain evidence="2">NIOZ-UU82</strain>
    </source>
</reference>
<dbReference type="InterPro" id="IPR005175">
    <property type="entry name" value="PPC_dom"/>
</dbReference>
<dbReference type="Gene3D" id="3.30.1330.80">
    <property type="entry name" value="Hypothetical protein, similar to alpha- acetolactate decarboxylase, domain 2"/>
    <property type="match status" value="1"/>
</dbReference>
<evidence type="ECO:0000313" key="3">
    <source>
        <dbReference type="Proteomes" id="UP000603545"/>
    </source>
</evidence>
<dbReference type="Pfam" id="PF03479">
    <property type="entry name" value="PCC"/>
    <property type="match status" value="1"/>
</dbReference>
<protein>
    <submittedName>
        <fullName evidence="2">DNA-binding protein</fullName>
    </submittedName>
</protein>
<dbReference type="PANTHER" id="PTHR34988:SF1">
    <property type="entry name" value="DNA-BINDING PROTEIN"/>
    <property type="match status" value="1"/>
</dbReference>